<evidence type="ECO:0000313" key="7">
    <source>
        <dbReference type="Proteomes" id="UP000076408"/>
    </source>
</evidence>
<keyword evidence="3" id="KW-0862">Zinc</keyword>
<accession>A0A182Y9D8</accession>
<dbReference type="Pfam" id="PF21361">
    <property type="entry name" value="Sina_ZnF"/>
    <property type="match status" value="1"/>
</dbReference>
<dbReference type="InterPro" id="IPR013083">
    <property type="entry name" value="Znf_RING/FYVE/PHD"/>
</dbReference>
<evidence type="ECO:0000256" key="1">
    <source>
        <dbReference type="ARBA" id="ARBA00022723"/>
    </source>
</evidence>
<dbReference type="VEuPathDB" id="VectorBase:ASTEI20_041590"/>
<feature type="compositionally biased region" description="Low complexity" evidence="4">
    <location>
        <begin position="313"/>
        <end position="368"/>
    </location>
</feature>
<dbReference type="Proteomes" id="UP000076408">
    <property type="component" value="Unassembled WGS sequence"/>
</dbReference>
<dbReference type="STRING" id="30069.A0A182Y9D8"/>
<dbReference type="Gene3D" id="2.60.210.10">
    <property type="entry name" value="Apoptosis, Tumor Necrosis Factor Receptor Associated Protein 2, Chain A"/>
    <property type="match status" value="1"/>
</dbReference>
<evidence type="ECO:0000259" key="5">
    <source>
        <dbReference type="PROSITE" id="PS51081"/>
    </source>
</evidence>
<dbReference type="GO" id="GO:0043161">
    <property type="term" value="P:proteasome-mediated ubiquitin-dependent protein catabolic process"/>
    <property type="evidence" value="ECO:0007669"/>
    <property type="project" value="TreeGrafter"/>
</dbReference>
<keyword evidence="1" id="KW-0479">Metal-binding</keyword>
<keyword evidence="2" id="KW-0863">Zinc-finger</keyword>
<dbReference type="GO" id="GO:0061630">
    <property type="term" value="F:ubiquitin protein ligase activity"/>
    <property type="evidence" value="ECO:0007669"/>
    <property type="project" value="TreeGrafter"/>
</dbReference>
<protein>
    <submittedName>
        <fullName evidence="6">E3 ubiquitin-protein ligase</fullName>
    </submittedName>
</protein>
<dbReference type="OMA" id="QYCYELE"/>
<feature type="domain" description="SIAH-type" evidence="5">
    <location>
        <begin position="61"/>
        <end position="124"/>
    </location>
</feature>
<dbReference type="VEuPathDB" id="VectorBase:ASTE007089"/>
<organism evidence="6 7">
    <name type="scientific">Anopheles stephensi</name>
    <name type="common">Indo-Pakistan malaria mosquito</name>
    <dbReference type="NCBI Taxonomy" id="30069"/>
    <lineage>
        <taxon>Eukaryota</taxon>
        <taxon>Metazoa</taxon>
        <taxon>Ecdysozoa</taxon>
        <taxon>Arthropoda</taxon>
        <taxon>Hexapoda</taxon>
        <taxon>Insecta</taxon>
        <taxon>Pterygota</taxon>
        <taxon>Neoptera</taxon>
        <taxon>Endopterygota</taxon>
        <taxon>Diptera</taxon>
        <taxon>Nematocera</taxon>
        <taxon>Culicoidea</taxon>
        <taxon>Culicidae</taxon>
        <taxon>Anophelinae</taxon>
        <taxon>Anopheles</taxon>
    </lineage>
</organism>
<evidence type="ECO:0000313" key="6">
    <source>
        <dbReference type="EnsemblMetazoa" id="ASTEI05074-PA"/>
    </source>
</evidence>
<dbReference type="AlphaFoldDB" id="A0A182Y9D8"/>
<keyword evidence="7" id="KW-1185">Reference proteome</keyword>
<feature type="compositionally biased region" description="Low complexity" evidence="4">
    <location>
        <begin position="284"/>
        <end position="295"/>
    </location>
</feature>
<evidence type="ECO:0000256" key="4">
    <source>
        <dbReference type="SAM" id="MobiDB-lite"/>
    </source>
</evidence>
<evidence type="ECO:0000256" key="2">
    <source>
        <dbReference type="ARBA" id="ARBA00022771"/>
    </source>
</evidence>
<dbReference type="UniPathway" id="UPA00143"/>
<dbReference type="InterPro" id="IPR004162">
    <property type="entry name" value="SINA-like_animal"/>
</dbReference>
<dbReference type="GO" id="GO:0008270">
    <property type="term" value="F:zinc ion binding"/>
    <property type="evidence" value="ECO:0007669"/>
    <property type="project" value="UniProtKB-KW"/>
</dbReference>
<sequence length="510" mass="56569">MENFRCAQCKCFPNGDVWNCTAKEHFYCAPCKESKGITLCACGAQLQEEQVSNPIEKLLYQAMCPCRYAPNGCTWKFVKSEMEAHVLECRFRPYRCVAHTLNVLKCDWEGVQHQIENHLTEGHKELGPMFRFRQSTSLVFKEQISLGGLKVVDAFSKRFLFHFFSDVANRKLSFLMIYFGRREEANQYCYELELRAAPIPSSDAAEPAEKEKATFARSVKFVERCCSDSEDLAALLQQDRCITLAHRQVLNYLHEGKLHMAYKVRKVDAVGREKKLSTSSVPGAEAASVSSTASTKPKPRPPPFVFANKEKVASNSKRSSSASSSASSKSTSSSESVSSSSASQSTTKASPSPSSLPSRTPSSASTATVCSERNSVDALASAVNRSSLSSINRVTTPLTPFEKPEQCPLLTPSINKHDVPPTWVISQTTTSGFAYHTSTEYHRQMYGHEPYRSLHRYPPGECTTTAAVCQKYTQPYKEKDDRPYLMKHPTNCLYKPQPKWSAGGGGKGGG</sequence>
<dbReference type="InterPro" id="IPR008974">
    <property type="entry name" value="TRAF-like"/>
</dbReference>
<feature type="region of interest" description="Disordered" evidence="4">
    <location>
        <begin position="275"/>
        <end position="369"/>
    </location>
</feature>
<dbReference type="EnsemblMetazoa" id="ASTEI05074-RA">
    <property type="protein sequence ID" value="ASTEI05074-PA"/>
    <property type="gene ID" value="ASTEI05074"/>
</dbReference>
<dbReference type="VEuPathDB" id="VectorBase:ASTEI05074"/>
<reference evidence="7" key="1">
    <citation type="journal article" date="2014" name="Genome Biol.">
        <title>Genome analysis of a major urban malaria vector mosquito, Anopheles stephensi.</title>
        <authorList>
            <person name="Jiang X."/>
            <person name="Peery A."/>
            <person name="Hall A.B."/>
            <person name="Sharma A."/>
            <person name="Chen X.G."/>
            <person name="Waterhouse R.M."/>
            <person name="Komissarov A."/>
            <person name="Riehle M.M."/>
            <person name="Shouche Y."/>
            <person name="Sharakhova M.V."/>
            <person name="Lawson D."/>
            <person name="Pakpour N."/>
            <person name="Arensburger P."/>
            <person name="Davidson V.L."/>
            <person name="Eiglmeier K."/>
            <person name="Emrich S."/>
            <person name="George P."/>
            <person name="Kennedy R.C."/>
            <person name="Mane S.P."/>
            <person name="Maslen G."/>
            <person name="Oringanje C."/>
            <person name="Qi Y."/>
            <person name="Settlage R."/>
            <person name="Tojo M."/>
            <person name="Tubio J.M."/>
            <person name="Unger M.F."/>
            <person name="Wang B."/>
            <person name="Vernick K.D."/>
            <person name="Ribeiro J.M."/>
            <person name="James A.A."/>
            <person name="Michel K."/>
            <person name="Riehle M.A."/>
            <person name="Luckhart S."/>
            <person name="Sharakhov I.V."/>
            <person name="Tu Z."/>
        </authorList>
    </citation>
    <scope>NUCLEOTIDE SEQUENCE [LARGE SCALE GENOMIC DNA]</scope>
    <source>
        <strain evidence="7">Indian</strain>
    </source>
</reference>
<reference evidence="6" key="2">
    <citation type="submission" date="2020-05" db="UniProtKB">
        <authorList>
            <consortium name="EnsemblMetazoa"/>
        </authorList>
    </citation>
    <scope>IDENTIFICATION</scope>
    <source>
        <strain evidence="6">Indian</strain>
    </source>
</reference>
<name>A0A182Y9D8_ANOST</name>
<dbReference type="PROSITE" id="PS51081">
    <property type="entry name" value="ZF_SIAH"/>
    <property type="match status" value="1"/>
</dbReference>
<dbReference type="Gene3D" id="3.30.40.10">
    <property type="entry name" value="Zinc/RING finger domain, C3HC4 (zinc finger)"/>
    <property type="match status" value="1"/>
</dbReference>
<dbReference type="GO" id="GO:0016567">
    <property type="term" value="P:protein ubiquitination"/>
    <property type="evidence" value="ECO:0007669"/>
    <property type="project" value="UniProtKB-UniPathway"/>
</dbReference>
<dbReference type="PANTHER" id="PTHR45877">
    <property type="entry name" value="E3 UBIQUITIN-PROTEIN LIGASE SIAH2"/>
    <property type="match status" value="1"/>
</dbReference>
<dbReference type="GO" id="GO:0005737">
    <property type="term" value="C:cytoplasm"/>
    <property type="evidence" value="ECO:0007669"/>
    <property type="project" value="TreeGrafter"/>
</dbReference>
<evidence type="ECO:0000256" key="3">
    <source>
        <dbReference type="ARBA" id="ARBA00022833"/>
    </source>
</evidence>
<dbReference type="SUPFAM" id="SSF49599">
    <property type="entry name" value="TRAF domain-like"/>
    <property type="match status" value="1"/>
</dbReference>
<dbReference type="InterPro" id="IPR013010">
    <property type="entry name" value="Znf_SIAH"/>
</dbReference>
<dbReference type="PANTHER" id="PTHR45877:SF2">
    <property type="entry name" value="E3 UBIQUITIN-PROTEIN LIGASE SINA-RELATED"/>
    <property type="match status" value="1"/>
</dbReference>
<dbReference type="GO" id="GO:0031624">
    <property type="term" value="F:ubiquitin conjugating enzyme binding"/>
    <property type="evidence" value="ECO:0007669"/>
    <property type="project" value="TreeGrafter"/>
</dbReference>
<proteinExistence type="predicted"/>